<dbReference type="AlphaFoldDB" id="J9DNN3"/>
<proteinExistence type="predicted"/>
<comment type="caution">
    <text evidence="1">The sequence shown here is derived from an EMBL/GenBank/DDBJ whole genome shotgun (WGS) entry which is preliminary data.</text>
</comment>
<dbReference type="EMBL" id="ADBV01019108">
    <property type="protein sequence ID" value="EJW71248.1"/>
    <property type="molecule type" value="Genomic_DNA"/>
</dbReference>
<dbReference type="Proteomes" id="UP000004810">
    <property type="component" value="Unassembled WGS sequence"/>
</dbReference>
<accession>J9DNN3</accession>
<protein>
    <submittedName>
        <fullName evidence="1">Uncharacterized protein</fullName>
    </submittedName>
</protein>
<sequence>MERMMPPKTPNGRITKYYVTVRGQIRHVSPGGILSNDDFPAEEKNQCANYNNNDSSYTSADAIADFYSCRFGPLKVFNFFYAYNLEMKS</sequence>
<reference evidence="2" key="1">
    <citation type="submission" date="2012-08" db="EMBL/GenBank/DDBJ databases">
        <title>The Genome Sequence of Wuchereria bancrofti.</title>
        <authorList>
            <person name="Nutman T.B."/>
            <person name="Fink D.L."/>
            <person name="Russ C."/>
            <person name="Young S."/>
            <person name="Zeng Q."/>
            <person name="Koehrsen M."/>
            <person name="Alvarado L."/>
            <person name="Berlin A."/>
            <person name="Chapman S.B."/>
            <person name="Chen Z."/>
            <person name="Freedman E."/>
            <person name="Gellesch M."/>
            <person name="Goldberg J."/>
            <person name="Griggs A."/>
            <person name="Gujja S."/>
            <person name="Heilman E.R."/>
            <person name="Heiman D."/>
            <person name="Hepburn T."/>
            <person name="Howarth C."/>
            <person name="Jen D."/>
            <person name="Larson L."/>
            <person name="Lewis B."/>
            <person name="Mehta T."/>
            <person name="Park D."/>
            <person name="Pearson M."/>
            <person name="Roberts A."/>
            <person name="Saif S."/>
            <person name="Shea T."/>
            <person name="Shenoy N."/>
            <person name="Sisk P."/>
            <person name="Stolte C."/>
            <person name="Sykes S."/>
            <person name="Walk T."/>
            <person name="White J."/>
            <person name="Yandava C."/>
            <person name="Haas B."/>
            <person name="Henn M.R."/>
            <person name="Nusbaum C."/>
            <person name="Birren B."/>
        </authorList>
    </citation>
    <scope>NUCLEOTIDE SEQUENCE [LARGE SCALE GENOMIC DNA]</scope>
    <source>
        <strain evidence="2">NA</strain>
    </source>
</reference>
<evidence type="ECO:0000313" key="1">
    <source>
        <dbReference type="EMBL" id="EJW71248.1"/>
    </source>
</evidence>
<gene>
    <name evidence="1" type="ORF">WUBG_17848</name>
</gene>
<organism evidence="1 2">
    <name type="scientific">Wuchereria bancrofti</name>
    <dbReference type="NCBI Taxonomy" id="6293"/>
    <lineage>
        <taxon>Eukaryota</taxon>
        <taxon>Metazoa</taxon>
        <taxon>Ecdysozoa</taxon>
        <taxon>Nematoda</taxon>
        <taxon>Chromadorea</taxon>
        <taxon>Rhabditida</taxon>
        <taxon>Spirurina</taxon>
        <taxon>Spiruromorpha</taxon>
        <taxon>Filarioidea</taxon>
        <taxon>Onchocercidae</taxon>
        <taxon>Wuchereria</taxon>
    </lineage>
</organism>
<name>J9DNN3_WUCBA</name>
<evidence type="ECO:0000313" key="2">
    <source>
        <dbReference type="Proteomes" id="UP000004810"/>
    </source>
</evidence>